<dbReference type="FunFam" id="3.40.50.620:FF:000114">
    <property type="entry name" value="Pantothenate synthetase"/>
    <property type="match status" value="1"/>
</dbReference>
<keyword evidence="9" id="KW-0067">ATP-binding</keyword>
<dbReference type="Gene3D" id="3.30.1300.10">
    <property type="entry name" value="Pantoate-beta-alanine ligase, C-terminal domain"/>
    <property type="match status" value="1"/>
</dbReference>
<dbReference type="InterPro" id="IPR003721">
    <property type="entry name" value="Pantoate_ligase"/>
</dbReference>
<proteinExistence type="inferred from homology"/>
<evidence type="ECO:0000256" key="3">
    <source>
        <dbReference type="ARBA" id="ARBA00009256"/>
    </source>
</evidence>
<evidence type="ECO:0000256" key="2">
    <source>
        <dbReference type="ARBA" id="ARBA00004990"/>
    </source>
</evidence>
<dbReference type="PANTHER" id="PTHR21299:SF1">
    <property type="entry name" value="PANTOATE--BETA-ALANINE LIGASE"/>
    <property type="match status" value="1"/>
</dbReference>
<organism evidence="12">
    <name type="scientific">freshwater metagenome</name>
    <dbReference type="NCBI Taxonomy" id="449393"/>
    <lineage>
        <taxon>unclassified sequences</taxon>
        <taxon>metagenomes</taxon>
        <taxon>ecological metagenomes</taxon>
    </lineage>
</organism>
<dbReference type="GO" id="GO:0015940">
    <property type="term" value="P:pantothenate biosynthetic process"/>
    <property type="evidence" value="ECO:0007669"/>
    <property type="project" value="UniProtKB-UniPathway"/>
</dbReference>
<comment type="pathway">
    <text evidence="2">Cofactor biosynthesis; (R)-pantothenate biosynthesis; (R)-pantothenate from (R)-pantoate and beta-alanine: step 1/1.</text>
</comment>
<keyword evidence="6" id="KW-0436">Ligase</keyword>
<reference evidence="12" key="1">
    <citation type="submission" date="2020-05" db="EMBL/GenBank/DDBJ databases">
        <authorList>
            <person name="Chiriac C."/>
            <person name="Salcher M."/>
            <person name="Ghai R."/>
            <person name="Kavagutti S V."/>
        </authorList>
    </citation>
    <scope>NUCLEOTIDE SEQUENCE</scope>
</reference>
<dbReference type="EC" id="6.3.2.1" evidence="4"/>
<name>A0A6J6IQX3_9ZZZZ</name>
<sequence length="297" mass="32139">MPFLMLWHQMTSQQAPLVARTVVELKSHLDQLRIKRAGAPVVFVPTMGALHDGHRALMTRASQYNGISVASIFVNPTQFGPNEDLAKYPRTWEADLQLCADEGIDVVFAPTVDQMYGDSPVSTLSAGPLGSRLEGAQRPGHFDGVVTVVAKLFDLVHPDRAIFGQKDAQQVAVIRSMVRDLELPIEIEAFPTVRDSDGLAMSSRNVYLSHTERAQALVIPRALVAADEAGSNGAQAVLDAATTELASEPEVHVRYVELVHPDTLEPVPPAFHGDALLLIAAMVGTTRLIDNSIVRVG</sequence>
<protein>
    <recommendedName>
        <fullName evidence="4">pantoate--beta-alanine ligase (AMP-forming)</fullName>
        <ecNumber evidence="4">6.3.2.1</ecNumber>
    </recommendedName>
</protein>
<evidence type="ECO:0000313" key="12">
    <source>
        <dbReference type="EMBL" id="CAB4626980.1"/>
    </source>
</evidence>
<dbReference type="InterPro" id="IPR014729">
    <property type="entry name" value="Rossmann-like_a/b/a_fold"/>
</dbReference>
<evidence type="ECO:0000256" key="8">
    <source>
        <dbReference type="ARBA" id="ARBA00022741"/>
    </source>
</evidence>
<dbReference type="NCBIfam" id="TIGR00018">
    <property type="entry name" value="panC"/>
    <property type="match status" value="1"/>
</dbReference>
<comment type="catalytic activity">
    <reaction evidence="10">
        <text>(R)-pantoate + beta-alanine + ATP = (R)-pantothenate + AMP + diphosphate + H(+)</text>
        <dbReference type="Rhea" id="RHEA:10912"/>
        <dbReference type="ChEBI" id="CHEBI:15378"/>
        <dbReference type="ChEBI" id="CHEBI:15980"/>
        <dbReference type="ChEBI" id="CHEBI:29032"/>
        <dbReference type="ChEBI" id="CHEBI:30616"/>
        <dbReference type="ChEBI" id="CHEBI:33019"/>
        <dbReference type="ChEBI" id="CHEBI:57966"/>
        <dbReference type="ChEBI" id="CHEBI:456215"/>
        <dbReference type="EC" id="6.3.2.1"/>
    </reaction>
</comment>
<dbReference type="SUPFAM" id="SSF52374">
    <property type="entry name" value="Nucleotidylyl transferase"/>
    <property type="match status" value="1"/>
</dbReference>
<dbReference type="GO" id="GO:0004592">
    <property type="term" value="F:pantoate-beta-alanine ligase activity"/>
    <property type="evidence" value="ECO:0007669"/>
    <property type="project" value="UniProtKB-EC"/>
</dbReference>
<dbReference type="GO" id="GO:0005829">
    <property type="term" value="C:cytosol"/>
    <property type="evidence" value="ECO:0007669"/>
    <property type="project" value="TreeGrafter"/>
</dbReference>
<dbReference type="Pfam" id="PF02569">
    <property type="entry name" value="Pantoate_ligase"/>
    <property type="match status" value="1"/>
</dbReference>
<dbReference type="InterPro" id="IPR042176">
    <property type="entry name" value="Pantoate_ligase_C"/>
</dbReference>
<evidence type="ECO:0000256" key="4">
    <source>
        <dbReference type="ARBA" id="ARBA00012219"/>
    </source>
</evidence>
<keyword evidence="7" id="KW-0566">Pantothenate biosynthesis</keyword>
<evidence type="ECO:0000256" key="10">
    <source>
        <dbReference type="ARBA" id="ARBA00048258"/>
    </source>
</evidence>
<keyword evidence="8" id="KW-0547">Nucleotide-binding</keyword>
<evidence type="ECO:0000256" key="11">
    <source>
        <dbReference type="ARBA" id="ARBA00055042"/>
    </source>
</evidence>
<dbReference type="HAMAP" id="MF_00158">
    <property type="entry name" value="PanC"/>
    <property type="match status" value="1"/>
</dbReference>
<comment type="similarity">
    <text evidence="3">Belongs to the pantothenate synthetase family.</text>
</comment>
<keyword evidence="5" id="KW-0963">Cytoplasm</keyword>
<dbReference type="CDD" id="cd00560">
    <property type="entry name" value="PanC"/>
    <property type="match status" value="1"/>
</dbReference>
<comment type="function">
    <text evidence="11">Catalyzes the condensation of pantoate with beta-alanine in an ATP-dependent reaction via a pantoyl-adenylate intermediate.</text>
</comment>
<dbReference type="EMBL" id="CAEZVF010000170">
    <property type="protein sequence ID" value="CAB4626980.1"/>
    <property type="molecule type" value="Genomic_DNA"/>
</dbReference>
<evidence type="ECO:0000256" key="7">
    <source>
        <dbReference type="ARBA" id="ARBA00022655"/>
    </source>
</evidence>
<comment type="subcellular location">
    <subcellularLocation>
        <location evidence="1">Cytoplasm</location>
    </subcellularLocation>
</comment>
<evidence type="ECO:0000256" key="6">
    <source>
        <dbReference type="ARBA" id="ARBA00022598"/>
    </source>
</evidence>
<dbReference type="UniPathway" id="UPA00028">
    <property type="reaction ID" value="UER00005"/>
</dbReference>
<gene>
    <name evidence="12" type="ORF">UFOPK1939_00997</name>
</gene>
<evidence type="ECO:0000256" key="5">
    <source>
        <dbReference type="ARBA" id="ARBA00022490"/>
    </source>
</evidence>
<dbReference type="GO" id="GO:0005524">
    <property type="term" value="F:ATP binding"/>
    <property type="evidence" value="ECO:0007669"/>
    <property type="project" value="UniProtKB-KW"/>
</dbReference>
<dbReference type="AlphaFoldDB" id="A0A6J6IQX3"/>
<accession>A0A6J6IQX3</accession>
<dbReference type="PANTHER" id="PTHR21299">
    <property type="entry name" value="CYTIDYLATE KINASE/PANTOATE-BETA-ALANINE LIGASE"/>
    <property type="match status" value="1"/>
</dbReference>
<dbReference type="Gene3D" id="3.40.50.620">
    <property type="entry name" value="HUPs"/>
    <property type="match status" value="1"/>
</dbReference>
<evidence type="ECO:0000256" key="9">
    <source>
        <dbReference type="ARBA" id="ARBA00022840"/>
    </source>
</evidence>
<evidence type="ECO:0000256" key="1">
    <source>
        <dbReference type="ARBA" id="ARBA00004496"/>
    </source>
</evidence>